<dbReference type="Proteomes" id="UP000663720">
    <property type="component" value="Chromosome"/>
</dbReference>
<dbReference type="KEGG" id="dli:dnl_61780"/>
<evidence type="ECO:0000313" key="2">
    <source>
        <dbReference type="Proteomes" id="UP000663720"/>
    </source>
</evidence>
<gene>
    <name evidence="1" type="ORF">dnl_61780</name>
</gene>
<organism evidence="1 2">
    <name type="scientific">Desulfonema limicola</name>
    <dbReference type="NCBI Taxonomy" id="45656"/>
    <lineage>
        <taxon>Bacteria</taxon>
        <taxon>Pseudomonadati</taxon>
        <taxon>Thermodesulfobacteriota</taxon>
        <taxon>Desulfobacteria</taxon>
        <taxon>Desulfobacterales</taxon>
        <taxon>Desulfococcaceae</taxon>
        <taxon>Desulfonema</taxon>
    </lineage>
</organism>
<dbReference type="EMBL" id="CP061799">
    <property type="protein sequence ID" value="QTA83763.1"/>
    <property type="molecule type" value="Genomic_DNA"/>
</dbReference>
<reference evidence="1" key="1">
    <citation type="journal article" date="2021" name="Microb. Physiol.">
        <title>Proteogenomic Insights into the Physiology of Marine, Sulfate-Reducing, Filamentous Desulfonema limicola and Desulfonema magnum.</title>
        <authorList>
            <person name="Schnaars V."/>
            <person name="Wohlbrand L."/>
            <person name="Scheve S."/>
            <person name="Hinrichs C."/>
            <person name="Reinhardt R."/>
            <person name="Rabus R."/>
        </authorList>
    </citation>
    <scope>NUCLEOTIDE SEQUENCE</scope>
    <source>
        <strain evidence="1">5ac10</strain>
    </source>
</reference>
<keyword evidence="2" id="KW-1185">Reference proteome</keyword>
<dbReference type="SUPFAM" id="SSF52540">
    <property type="entry name" value="P-loop containing nucleoside triphosphate hydrolases"/>
    <property type="match status" value="1"/>
</dbReference>
<protein>
    <submittedName>
        <fullName evidence="1">P-loop domain-containing protein</fullName>
    </submittedName>
</protein>
<name>A0A975BEC9_9BACT</name>
<dbReference type="InterPro" id="IPR027417">
    <property type="entry name" value="P-loop_NTPase"/>
</dbReference>
<sequence length="477" mass="56056">MELKLQDNEELSVNRVDQIDDVEKRLADIGSGKKVFDVIIEWFGIPGIGKTTLTQDLIVKLCKEKSVVFACIDFDSEFNKNADSYSKDTVFLLEDIVEKFDRQDKADFTSALYKYRDSPNENLKKKRKLKVINEYVNYVKMLSKDKPIVIIFDTTEKIAPDLFAWMEKEIISPLSLTGKCIFILTGRFPLRWRQFEVRRRVISNKLEPLDQEFTNRQVGETKSNIYQFTFGHPLTNKTLSKKAADFKEKNQTFDKKDMINIMDNVLESYVMKDITDTKLKDACRVLAIVRQFDVIIMRHLLTQFEKEHFQETEGFLEISGQLSETFLIEWNSKLKGYALDETVRHMLSLNMQFNDIQRYKEINKSAADIYKEWIEKVSENRSIYILERFYHLTNIAKIEDKNGSEIGAELEKELQGFLTQYYQKNKPEFDYAATIRLYEELLSDHELEKLVGEGNFAKLKEIVNNHLLYLIKITKER</sequence>
<proteinExistence type="predicted"/>
<accession>A0A975BEC9</accession>
<dbReference type="Gene3D" id="3.40.50.300">
    <property type="entry name" value="P-loop containing nucleotide triphosphate hydrolases"/>
    <property type="match status" value="1"/>
</dbReference>
<dbReference type="RefSeq" id="WP_207689563.1">
    <property type="nucleotide sequence ID" value="NZ_CP061799.1"/>
</dbReference>
<dbReference type="AlphaFoldDB" id="A0A975BEC9"/>
<evidence type="ECO:0000313" key="1">
    <source>
        <dbReference type="EMBL" id="QTA83763.1"/>
    </source>
</evidence>